<dbReference type="GO" id="GO:0005524">
    <property type="term" value="F:ATP binding"/>
    <property type="evidence" value="ECO:0007669"/>
    <property type="project" value="UniProtKB-KW"/>
</dbReference>
<dbReference type="InterPro" id="IPR011771">
    <property type="entry name" value="BchH"/>
</dbReference>
<organism evidence="12 13">
    <name type="scientific">Peteryoungia ipomoeae</name>
    <dbReference type="NCBI Taxonomy" id="1210932"/>
    <lineage>
        <taxon>Bacteria</taxon>
        <taxon>Pseudomonadati</taxon>
        <taxon>Pseudomonadota</taxon>
        <taxon>Alphaproteobacteria</taxon>
        <taxon>Hyphomicrobiales</taxon>
        <taxon>Rhizobiaceae</taxon>
        <taxon>Peteryoungia</taxon>
    </lineage>
</organism>
<dbReference type="Pfam" id="PF02514">
    <property type="entry name" value="CobN-Mg_chel"/>
    <property type="match status" value="1"/>
</dbReference>
<dbReference type="EMBL" id="STGV01000002">
    <property type="protein sequence ID" value="THV23799.1"/>
    <property type="molecule type" value="Genomic_DNA"/>
</dbReference>
<name>A0A4S8P7S4_9HYPH</name>
<sequence>MMRKPISPADSTPVRVVLVTLDNHIIAAVDDARRRLGQDLPGLTLSVHAATDWNENPQSLEACRAAIMAGDIIIVSMIFVEEHVRAIADVIEARHRDCDAMVCCMSAGTIMKYTTMGRFKMSEEQKGPLALLKKLRGKSSRDGKDNGRTAGERQLAMLRRLPQLLRFIPGTAQDVRNYFLTLQYRIAASDENIANMVRLLVGKYAKGERKGLQGQVTIGDPVDYPDMGLYHPDLTPRVTTKLSALPTRPGARGTIGLLLMRTYILSGDTGHYDRVIRELEIRGFNVVPVFCSGLDMRGAIERYMMGGQAGVKIDALCSLTGFSLVGGPAYSDAKAAAALLETLDVPYVSAFVTEFQTREAWAQSSQGLTPIETTLMVAIPELDGAIGSMVFGGRSDGAGKAKACICSRQLDACPSGRACMQPDEERVALLADRLAAMVDLRRAARADRRLAVAIFNFPPNSGSIGTAAFLSVFESLFETMSRLKAEGYDVEVPENAEALRLAILEGNAALYGAEANVHIVISVDDHVRGERHLADIEAQWGPAPGRVMSNGRGLFVLGRQFGKLLVAIQPPFGYEGDPMRLLFEGGFAPNHAFAAFYRYLRDTWRADAVLHFGTHGALEFMPGKQVGLSETCWPDRLLGALPNFYLYAANNPSEGSIAKRRSAATLVSYLTPPITHAGLYKGLSELKASLDRYRQAAPDAFVERERLFSLIAVQAEQLELGRDSLSKGEGEAIRSLVAEITELEYALIPHGLHIAGRGMARDERLDMLEHMWGGMPAIAGHADKRALLCAIADQDAPALAAFEEAATPELSESIARLAAMNSELMTNRELDGLVRALDARYVPPSPSGDLLRTPELLPTGRNIHGFDPFGIPSAFAVQDGERQAARVLERYMQADGRLPETVAVVLWGTDNLKTGGAPLAQAMALMGARPRLDAYNRVCGAILIPLEELKRPRIDAVMTLSGIFRDLLPIQASMLAEASYLAATADEPVEMNFIRKHALTYCDANGCDLEAAAYRVFSNADGAYGANVNMLISSSAWDDDEEIAQTYSNRKSFAINRRGKTSQQADVLDSMLEHVDMAYQNLDSVEIGITTIEHYFDTLGGLTKAVSKAKGGATLPVFISDQTQGEGRVRTLGEQVALETRTRTLNPKWFEGMLKHGYEGVRHIEAQVTNTLGWSATTGGVDPWVYQQITETFVLDDAMRQRLATLNPTATARVANRLIEAHERNYWQPDAETLAALKQAGEELEDRLEGLVREAAQ</sequence>
<protein>
    <recommendedName>
        <fullName evidence="2">magnesium chelatase</fullName>
        <ecNumber evidence="2">6.6.1.1</ecNumber>
    </recommendedName>
</protein>
<evidence type="ECO:0000313" key="13">
    <source>
        <dbReference type="Proteomes" id="UP000308828"/>
    </source>
</evidence>
<dbReference type="InterPro" id="IPR022571">
    <property type="entry name" value="Mg_chelatase_H_N"/>
</dbReference>
<accession>A0A4S8P7S4</accession>
<dbReference type="CDD" id="cd10150">
    <property type="entry name" value="CobN_like"/>
    <property type="match status" value="1"/>
</dbReference>
<dbReference type="EC" id="6.6.1.1" evidence="2"/>
<feature type="domain" description="CobN/magnesium chelatase" evidence="10">
    <location>
        <begin position="183"/>
        <end position="1234"/>
    </location>
</feature>
<keyword evidence="7" id="KW-0149">Chlorophyll biosynthesis</keyword>
<dbReference type="NCBIfam" id="TIGR02025">
    <property type="entry name" value="BchH"/>
    <property type="match status" value="1"/>
</dbReference>
<gene>
    <name evidence="12" type="ORF">FAA97_07370</name>
</gene>
<dbReference type="GO" id="GO:0015995">
    <property type="term" value="P:chlorophyll biosynthetic process"/>
    <property type="evidence" value="ECO:0007669"/>
    <property type="project" value="UniProtKB-KW"/>
</dbReference>
<dbReference type="InterPro" id="IPR003672">
    <property type="entry name" value="CobN/Mg_chltase"/>
</dbReference>
<evidence type="ECO:0000256" key="8">
    <source>
        <dbReference type="ARBA" id="ARBA00023444"/>
    </source>
</evidence>
<dbReference type="GO" id="GO:0015979">
    <property type="term" value="P:photosynthesis"/>
    <property type="evidence" value="ECO:0007669"/>
    <property type="project" value="UniProtKB-KW"/>
</dbReference>
<dbReference type="OrthoDB" id="9757976at2"/>
<evidence type="ECO:0000313" key="12">
    <source>
        <dbReference type="EMBL" id="THV23799.1"/>
    </source>
</evidence>
<keyword evidence="5" id="KW-0547">Nucleotide-binding</keyword>
<keyword evidence="3" id="KW-0602">Photosynthesis</keyword>
<evidence type="ECO:0000256" key="5">
    <source>
        <dbReference type="ARBA" id="ARBA00022741"/>
    </source>
</evidence>
<evidence type="ECO:0000256" key="2">
    <source>
        <dbReference type="ARBA" id="ARBA00012825"/>
    </source>
</evidence>
<evidence type="ECO:0000259" key="11">
    <source>
        <dbReference type="Pfam" id="PF11965"/>
    </source>
</evidence>
<dbReference type="PANTHER" id="PTHR44119:SF1">
    <property type="entry name" value="MAGNESIUM-CHELATASE SUBUNIT CHLH, CHLOROPLASTIC"/>
    <property type="match status" value="1"/>
</dbReference>
<evidence type="ECO:0000256" key="9">
    <source>
        <dbReference type="ARBA" id="ARBA00048693"/>
    </source>
</evidence>
<evidence type="ECO:0000256" key="6">
    <source>
        <dbReference type="ARBA" id="ARBA00022840"/>
    </source>
</evidence>
<proteinExistence type="inferred from homology"/>
<evidence type="ECO:0000259" key="10">
    <source>
        <dbReference type="Pfam" id="PF02514"/>
    </source>
</evidence>
<dbReference type="NCBIfam" id="NF009942">
    <property type="entry name" value="PRK13405.1"/>
    <property type="match status" value="1"/>
</dbReference>
<feature type="domain" description="Magnesium chelatase subunit H N-terminal" evidence="11">
    <location>
        <begin position="15"/>
        <end position="179"/>
    </location>
</feature>
<dbReference type="GO" id="GO:0016851">
    <property type="term" value="F:magnesium chelatase activity"/>
    <property type="evidence" value="ECO:0007669"/>
    <property type="project" value="UniProtKB-EC"/>
</dbReference>
<dbReference type="Pfam" id="PF11965">
    <property type="entry name" value="DUF3479"/>
    <property type="match status" value="1"/>
</dbReference>
<comment type="catalytic activity">
    <reaction evidence="9">
        <text>protoporphyrin IX + Mg(2+) + ATP + H2O = Mg-protoporphyrin IX + ADP + phosphate + 3 H(+)</text>
        <dbReference type="Rhea" id="RHEA:13961"/>
        <dbReference type="ChEBI" id="CHEBI:15377"/>
        <dbReference type="ChEBI" id="CHEBI:15378"/>
        <dbReference type="ChEBI" id="CHEBI:18420"/>
        <dbReference type="ChEBI" id="CHEBI:30616"/>
        <dbReference type="ChEBI" id="CHEBI:43474"/>
        <dbReference type="ChEBI" id="CHEBI:57306"/>
        <dbReference type="ChEBI" id="CHEBI:60492"/>
        <dbReference type="ChEBI" id="CHEBI:456216"/>
        <dbReference type="EC" id="6.6.1.1"/>
    </reaction>
</comment>
<keyword evidence="6" id="KW-0067">ATP-binding</keyword>
<keyword evidence="13" id="KW-1185">Reference proteome</keyword>
<evidence type="ECO:0000256" key="1">
    <source>
        <dbReference type="ARBA" id="ARBA00010851"/>
    </source>
</evidence>
<comment type="pathway">
    <text evidence="8">Porphyrin-containing compound metabolism.</text>
</comment>
<comment type="similarity">
    <text evidence="1">Belongs to the Mg-chelatase subunit H family.</text>
</comment>
<keyword evidence="4" id="KW-0436">Ligase</keyword>
<evidence type="ECO:0000256" key="7">
    <source>
        <dbReference type="ARBA" id="ARBA00023171"/>
    </source>
</evidence>
<dbReference type="AlphaFoldDB" id="A0A4S8P7S4"/>
<comment type="caution">
    <text evidence="12">The sequence shown here is derived from an EMBL/GenBank/DDBJ whole genome shotgun (WGS) entry which is preliminary data.</text>
</comment>
<dbReference type="Proteomes" id="UP000308828">
    <property type="component" value="Unassembled WGS sequence"/>
</dbReference>
<evidence type="ECO:0000256" key="3">
    <source>
        <dbReference type="ARBA" id="ARBA00022531"/>
    </source>
</evidence>
<dbReference type="PANTHER" id="PTHR44119">
    <property type="entry name" value="MAGNESIUM-CHELATASE SUBUNIT CHLH, CHLOROPLASTIC"/>
    <property type="match status" value="1"/>
</dbReference>
<evidence type="ECO:0000256" key="4">
    <source>
        <dbReference type="ARBA" id="ARBA00022598"/>
    </source>
</evidence>
<reference evidence="12 13" key="1">
    <citation type="submission" date="2019-04" db="EMBL/GenBank/DDBJ databases">
        <title>Genome sequence of strain shin9-1.</title>
        <authorList>
            <person name="Gao J."/>
            <person name="Sun J."/>
        </authorList>
    </citation>
    <scope>NUCLEOTIDE SEQUENCE [LARGE SCALE GENOMIC DNA]</scope>
    <source>
        <strain evidence="13">shin9-1</strain>
    </source>
</reference>